<evidence type="ECO:0000313" key="1">
    <source>
        <dbReference type="EMBL" id="KKL91508.1"/>
    </source>
</evidence>
<dbReference type="EMBL" id="LAZR01019711">
    <property type="protein sequence ID" value="KKL91508.1"/>
    <property type="molecule type" value="Genomic_DNA"/>
</dbReference>
<sequence length="140" mass="16191">MATDTYADLERQSLPLISSYQADLTRIDRECISENPGVPFVHLTRELGTVLIFLWPADSEGYPAAGVFVPYLFGSADRNHILREKASLLSAADNDLTLLRLYFDGQQFRTVTREHARQIIADYTRDIERQWRPSQYQRRL</sequence>
<protein>
    <submittedName>
        <fullName evidence="1">Uncharacterized protein</fullName>
    </submittedName>
</protein>
<organism evidence="1">
    <name type="scientific">marine sediment metagenome</name>
    <dbReference type="NCBI Taxonomy" id="412755"/>
    <lineage>
        <taxon>unclassified sequences</taxon>
        <taxon>metagenomes</taxon>
        <taxon>ecological metagenomes</taxon>
    </lineage>
</organism>
<reference evidence="1" key="1">
    <citation type="journal article" date="2015" name="Nature">
        <title>Complex archaea that bridge the gap between prokaryotes and eukaryotes.</title>
        <authorList>
            <person name="Spang A."/>
            <person name="Saw J.H."/>
            <person name="Jorgensen S.L."/>
            <person name="Zaremba-Niedzwiedzka K."/>
            <person name="Martijn J."/>
            <person name="Lind A.E."/>
            <person name="van Eijk R."/>
            <person name="Schleper C."/>
            <person name="Guy L."/>
            <person name="Ettema T.J."/>
        </authorList>
    </citation>
    <scope>NUCLEOTIDE SEQUENCE</scope>
</reference>
<name>A0A0F9FYW1_9ZZZZ</name>
<comment type="caution">
    <text evidence="1">The sequence shown here is derived from an EMBL/GenBank/DDBJ whole genome shotgun (WGS) entry which is preliminary data.</text>
</comment>
<gene>
    <name evidence="1" type="ORF">LCGC14_1893980</name>
</gene>
<proteinExistence type="predicted"/>
<accession>A0A0F9FYW1</accession>
<dbReference type="AlphaFoldDB" id="A0A0F9FYW1"/>